<dbReference type="InParanoid" id="A0A1V9XAM7"/>
<sequence length="48" mass="5157">MSALAHWAKQTKDQGVVEQKAMCGSTSLQDNSERTSSVHVSPVPVTTQ</sequence>
<dbReference type="EMBL" id="MNPL01017463">
    <property type="protein sequence ID" value="OQR70451.1"/>
    <property type="molecule type" value="Genomic_DNA"/>
</dbReference>
<organism evidence="2 3">
    <name type="scientific">Tropilaelaps mercedesae</name>
    <dbReference type="NCBI Taxonomy" id="418985"/>
    <lineage>
        <taxon>Eukaryota</taxon>
        <taxon>Metazoa</taxon>
        <taxon>Ecdysozoa</taxon>
        <taxon>Arthropoda</taxon>
        <taxon>Chelicerata</taxon>
        <taxon>Arachnida</taxon>
        <taxon>Acari</taxon>
        <taxon>Parasitiformes</taxon>
        <taxon>Mesostigmata</taxon>
        <taxon>Gamasina</taxon>
        <taxon>Dermanyssoidea</taxon>
        <taxon>Laelapidae</taxon>
        <taxon>Tropilaelaps</taxon>
    </lineage>
</organism>
<comment type="caution">
    <text evidence="2">The sequence shown here is derived from an EMBL/GenBank/DDBJ whole genome shotgun (WGS) entry which is preliminary data.</text>
</comment>
<gene>
    <name evidence="2" type="ORF">BIW11_11632</name>
</gene>
<dbReference type="Proteomes" id="UP000192247">
    <property type="component" value="Unassembled WGS sequence"/>
</dbReference>
<feature type="compositionally biased region" description="Low complexity" evidence="1">
    <location>
        <begin position="35"/>
        <end position="48"/>
    </location>
</feature>
<reference evidence="2 3" key="1">
    <citation type="journal article" date="2017" name="Gigascience">
        <title>Draft genome of the honey bee ectoparasitic mite, Tropilaelaps mercedesae, is shaped by the parasitic life history.</title>
        <authorList>
            <person name="Dong X."/>
            <person name="Armstrong S.D."/>
            <person name="Xia D."/>
            <person name="Makepeace B.L."/>
            <person name="Darby A.C."/>
            <person name="Kadowaki T."/>
        </authorList>
    </citation>
    <scope>NUCLEOTIDE SEQUENCE [LARGE SCALE GENOMIC DNA]</scope>
    <source>
        <strain evidence="2">Wuxi-XJTLU</strain>
    </source>
</reference>
<protein>
    <submittedName>
        <fullName evidence="2">Uncharacterized protein</fullName>
    </submittedName>
</protein>
<accession>A0A1V9XAM7</accession>
<evidence type="ECO:0000313" key="3">
    <source>
        <dbReference type="Proteomes" id="UP000192247"/>
    </source>
</evidence>
<proteinExistence type="predicted"/>
<name>A0A1V9XAM7_9ACAR</name>
<evidence type="ECO:0000313" key="2">
    <source>
        <dbReference type="EMBL" id="OQR70451.1"/>
    </source>
</evidence>
<feature type="non-terminal residue" evidence="2">
    <location>
        <position position="48"/>
    </location>
</feature>
<evidence type="ECO:0000256" key="1">
    <source>
        <dbReference type="SAM" id="MobiDB-lite"/>
    </source>
</evidence>
<dbReference type="AlphaFoldDB" id="A0A1V9XAM7"/>
<feature type="region of interest" description="Disordered" evidence="1">
    <location>
        <begin position="1"/>
        <end position="48"/>
    </location>
</feature>
<keyword evidence="3" id="KW-1185">Reference proteome</keyword>